<feature type="region of interest" description="Disordered" evidence="2">
    <location>
        <begin position="94"/>
        <end position="208"/>
    </location>
</feature>
<dbReference type="AlphaFoldDB" id="A0A1W4WJC7"/>
<dbReference type="Pfam" id="PF00379">
    <property type="entry name" value="Chitin_bind_4"/>
    <property type="match status" value="1"/>
</dbReference>
<evidence type="ECO:0000256" key="1">
    <source>
        <dbReference type="PROSITE-ProRule" id="PRU00497"/>
    </source>
</evidence>
<dbReference type="GeneID" id="108733446"/>
<sequence length="208" mass="23981">MKMEKDIQGCLFIWVLLLIVPIILPVESQRLNPTILQDSRDLPTPEGSFGFLYRTEDGIAHGARGDPNGQVHGRFTYTDPTGLKVNFNYNAGSRATPGYNYNDVQQQQQQQSAIRDRQPAPPAVEEIQEYQERRNSQPPRPILYATKNAQRTPQRAESVSPVEDTNDYDNYYDQPRRNSGRNANYYDEQQPRTYSRRADTNNYNDVSY</sequence>
<keyword evidence="3" id="KW-0732">Signal</keyword>
<evidence type="ECO:0000256" key="3">
    <source>
        <dbReference type="SAM" id="SignalP"/>
    </source>
</evidence>
<keyword evidence="1" id="KW-0193">Cuticle</keyword>
<feature type="signal peptide" evidence="3">
    <location>
        <begin position="1"/>
        <end position="28"/>
    </location>
</feature>
<organism evidence="4 5">
    <name type="scientific">Agrilus planipennis</name>
    <name type="common">Emerald ash borer</name>
    <name type="synonym">Agrilus marcopoli</name>
    <dbReference type="NCBI Taxonomy" id="224129"/>
    <lineage>
        <taxon>Eukaryota</taxon>
        <taxon>Metazoa</taxon>
        <taxon>Ecdysozoa</taxon>
        <taxon>Arthropoda</taxon>
        <taxon>Hexapoda</taxon>
        <taxon>Insecta</taxon>
        <taxon>Pterygota</taxon>
        <taxon>Neoptera</taxon>
        <taxon>Endopterygota</taxon>
        <taxon>Coleoptera</taxon>
        <taxon>Polyphaga</taxon>
        <taxon>Elateriformia</taxon>
        <taxon>Buprestoidea</taxon>
        <taxon>Buprestidae</taxon>
        <taxon>Agrilinae</taxon>
        <taxon>Agrilus</taxon>
    </lineage>
</organism>
<dbReference type="InterPro" id="IPR000618">
    <property type="entry name" value="Insect_cuticle"/>
</dbReference>
<name>A0A1W4WJC7_AGRPL</name>
<protein>
    <submittedName>
        <fullName evidence="5">Uncharacterized protein LOC108733446</fullName>
    </submittedName>
</protein>
<feature type="compositionally biased region" description="Polar residues" evidence="2">
    <location>
        <begin position="147"/>
        <end position="157"/>
    </location>
</feature>
<dbReference type="Proteomes" id="UP000192223">
    <property type="component" value="Unplaced"/>
</dbReference>
<evidence type="ECO:0000256" key="2">
    <source>
        <dbReference type="SAM" id="MobiDB-lite"/>
    </source>
</evidence>
<gene>
    <name evidence="5" type="primary">LOC108733446</name>
</gene>
<accession>A0A1W4WJC7</accession>
<evidence type="ECO:0000313" key="5">
    <source>
        <dbReference type="RefSeq" id="XP_018320125.1"/>
    </source>
</evidence>
<proteinExistence type="predicted"/>
<evidence type="ECO:0000313" key="4">
    <source>
        <dbReference type="Proteomes" id="UP000192223"/>
    </source>
</evidence>
<dbReference type="InParanoid" id="A0A1W4WJC7"/>
<reference evidence="5" key="1">
    <citation type="submission" date="2025-08" db="UniProtKB">
        <authorList>
            <consortium name="RefSeq"/>
        </authorList>
    </citation>
    <scope>IDENTIFICATION</scope>
    <source>
        <tissue evidence="5">Entire body</tissue>
    </source>
</reference>
<dbReference type="OrthoDB" id="6515429at2759"/>
<dbReference type="STRING" id="224129.A0A1W4WJC7"/>
<dbReference type="PROSITE" id="PS51155">
    <property type="entry name" value="CHIT_BIND_RR_2"/>
    <property type="match status" value="1"/>
</dbReference>
<dbReference type="RefSeq" id="XP_018320125.1">
    <property type="nucleotide sequence ID" value="XM_018464623.1"/>
</dbReference>
<keyword evidence="4" id="KW-1185">Reference proteome</keyword>
<dbReference type="KEGG" id="apln:108733446"/>
<dbReference type="GO" id="GO:0042302">
    <property type="term" value="F:structural constituent of cuticle"/>
    <property type="evidence" value="ECO:0007669"/>
    <property type="project" value="UniProtKB-UniRule"/>
</dbReference>
<feature type="chain" id="PRO_5010714517" evidence="3">
    <location>
        <begin position="29"/>
        <end position="208"/>
    </location>
</feature>